<reference evidence="3" key="1">
    <citation type="journal article" date="2020" name="Cell">
        <title>Large-Scale Comparative Analyses of Tick Genomes Elucidate Their Genetic Diversity and Vector Capacities.</title>
        <authorList>
            <consortium name="Tick Genome and Microbiome Consortium (TIGMIC)"/>
            <person name="Jia N."/>
            <person name="Wang J."/>
            <person name="Shi W."/>
            <person name="Du L."/>
            <person name="Sun Y."/>
            <person name="Zhan W."/>
            <person name="Jiang J.F."/>
            <person name="Wang Q."/>
            <person name="Zhang B."/>
            <person name="Ji P."/>
            <person name="Bell-Sakyi L."/>
            <person name="Cui X.M."/>
            <person name="Yuan T.T."/>
            <person name="Jiang B.G."/>
            <person name="Yang W.F."/>
            <person name="Lam T.T."/>
            <person name="Chang Q.C."/>
            <person name="Ding S.J."/>
            <person name="Wang X.J."/>
            <person name="Zhu J.G."/>
            <person name="Ruan X.D."/>
            <person name="Zhao L."/>
            <person name="Wei J.T."/>
            <person name="Ye R.Z."/>
            <person name="Que T.C."/>
            <person name="Du C.H."/>
            <person name="Zhou Y.H."/>
            <person name="Cheng J.X."/>
            <person name="Dai P.F."/>
            <person name="Guo W.B."/>
            <person name="Han X.H."/>
            <person name="Huang E.J."/>
            <person name="Li L.F."/>
            <person name="Wei W."/>
            <person name="Gao Y.C."/>
            <person name="Liu J.Z."/>
            <person name="Shao H.Z."/>
            <person name="Wang X."/>
            <person name="Wang C.C."/>
            <person name="Yang T.C."/>
            <person name="Huo Q.B."/>
            <person name="Li W."/>
            <person name="Chen H.Y."/>
            <person name="Chen S.E."/>
            <person name="Zhou L.G."/>
            <person name="Ni X.B."/>
            <person name="Tian J.H."/>
            <person name="Sheng Y."/>
            <person name="Liu T."/>
            <person name="Pan Y.S."/>
            <person name="Xia L.Y."/>
            <person name="Li J."/>
            <person name="Zhao F."/>
            <person name="Cao W.C."/>
        </authorList>
    </citation>
    <scope>NUCLEOTIDE SEQUENCE</scope>
    <source>
        <strain evidence="3">Rmic-2018</strain>
    </source>
</reference>
<accession>A0A9J6DTF7</accession>
<dbReference type="EMBL" id="JABSTU010000007">
    <property type="protein sequence ID" value="KAH8025543.1"/>
    <property type="molecule type" value="Genomic_DNA"/>
</dbReference>
<gene>
    <name evidence="3" type="ORF">HPB51_009483</name>
</gene>
<organism evidence="3 4">
    <name type="scientific">Rhipicephalus microplus</name>
    <name type="common">Cattle tick</name>
    <name type="synonym">Boophilus microplus</name>
    <dbReference type="NCBI Taxonomy" id="6941"/>
    <lineage>
        <taxon>Eukaryota</taxon>
        <taxon>Metazoa</taxon>
        <taxon>Ecdysozoa</taxon>
        <taxon>Arthropoda</taxon>
        <taxon>Chelicerata</taxon>
        <taxon>Arachnida</taxon>
        <taxon>Acari</taxon>
        <taxon>Parasitiformes</taxon>
        <taxon>Ixodida</taxon>
        <taxon>Ixodoidea</taxon>
        <taxon>Ixodidae</taxon>
        <taxon>Rhipicephalinae</taxon>
        <taxon>Rhipicephalus</taxon>
        <taxon>Boophilus</taxon>
    </lineage>
</organism>
<feature type="region of interest" description="Disordered" evidence="1">
    <location>
        <begin position="115"/>
        <end position="399"/>
    </location>
</feature>
<comment type="caution">
    <text evidence="3">The sequence shown here is derived from an EMBL/GenBank/DDBJ whole genome shotgun (WGS) entry which is preliminary data.</text>
</comment>
<dbReference type="AlphaFoldDB" id="A0A9J6DTF7"/>
<feature type="compositionally biased region" description="Polar residues" evidence="1">
    <location>
        <begin position="275"/>
        <end position="297"/>
    </location>
</feature>
<feature type="compositionally biased region" description="Polar residues" evidence="1">
    <location>
        <begin position="126"/>
        <end position="150"/>
    </location>
</feature>
<reference evidence="3" key="2">
    <citation type="submission" date="2021-09" db="EMBL/GenBank/DDBJ databases">
        <authorList>
            <person name="Jia N."/>
            <person name="Wang J."/>
            <person name="Shi W."/>
            <person name="Du L."/>
            <person name="Sun Y."/>
            <person name="Zhan W."/>
            <person name="Jiang J."/>
            <person name="Wang Q."/>
            <person name="Zhang B."/>
            <person name="Ji P."/>
            <person name="Sakyi L.B."/>
            <person name="Cui X."/>
            <person name="Yuan T."/>
            <person name="Jiang B."/>
            <person name="Yang W."/>
            <person name="Lam T.T.-Y."/>
            <person name="Chang Q."/>
            <person name="Ding S."/>
            <person name="Wang X."/>
            <person name="Zhu J."/>
            <person name="Ruan X."/>
            <person name="Zhao L."/>
            <person name="Wei J."/>
            <person name="Que T."/>
            <person name="Du C."/>
            <person name="Cheng J."/>
            <person name="Dai P."/>
            <person name="Han X."/>
            <person name="Huang E."/>
            <person name="Gao Y."/>
            <person name="Liu J."/>
            <person name="Shao H."/>
            <person name="Ye R."/>
            <person name="Li L."/>
            <person name="Wei W."/>
            <person name="Wang X."/>
            <person name="Wang C."/>
            <person name="Huo Q."/>
            <person name="Li W."/>
            <person name="Guo W."/>
            <person name="Chen H."/>
            <person name="Chen S."/>
            <person name="Zhou L."/>
            <person name="Zhou L."/>
            <person name="Ni X."/>
            <person name="Tian J."/>
            <person name="Zhou Y."/>
            <person name="Sheng Y."/>
            <person name="Liu T."/>
            <person name="Pan Y."/>
            <person name="Xia L."/>
            <person name="Li J."/>
            <person name="Zhao F."/>
            <person name="Cao W."/>
        </authorList>
    </citation>
    <scope>NUCLEOTIDE SEQUENCE</scope>
    <source>
        <strain evidence="3">Rmic-2018</strain>
        <tissue evidence="3">Larvae</tissue>
    </source>
</reference>
<keyword evidence="4" id="KW-1185">Reference proteome</keyword>
<evidence type="ECO:0000256" key="2">
    <source>
        <dbReference type="SAM" id="SignalP"/>
    </source>
</evidence>
<proteinExistence type="predicted"/>
<dbReference type="Proteomes" id="UP000821866">
    <property type="component" value="Unassembled WGS sequence"/>
</dbReference>
<feature type="chain" id="PRO_5039910263" description="Immunoglobulin G binding protein A" evidence="2">
    <location>
        <begin position="26"/>
        <end position="1134"/>
    </location>
</feature>
<feature type="compositionally biased region" description="Polar residues" evidence="1">
    <location>
        <begin position="372"/>
        <end position="382"/>
    </location>
</feature>
<evidence type="ECO:0000313" key="4">
    <source>
        <dbReference type="Proteomes" id="UP000821866"/>
    </source>
</evidence>
<dbReference type="VEuPathDB" id="VectorBase:LOC119170528"/>
<sequence length="1134" mass="125562">MLPLQRMQAVLLPLLASFRIGHCHSQCPMECVSSFIVPTDRGMRVISGPAAKTVGKIVKDLSETRPSSLVDEITFGGEKIPVSPKVKSQMRSALNTFPELSPVFLDILRNRRPVASPGGKQRFPSFGSQEETLTPGGSQERPSAPNTSSFPDKVHPTGSRPDYHGFGFAAPSQRAPKNRDETPGLSNVFIPQPPNPETFRPSNDQPDDEVTGPLDSTHPAQKRPRPQSFWQPDERIPSDSNSSESQEFEPGSSNENFPRSKESEPFSSGVPKPSSPETSDQSSPEDSLPSGSQNDFHFSSERFKPESYSPEFDTSLGESDNSDSFNSEGSSEPFSTGDSKPIITNPNNFPSHPINIPHSKFPRPLSFPPSSQPGERPSSATDEPSAPEAKELTPEVNLPDLVKVARKDKQVPEDVRSHLKFLEDNPSLFVPIYKTLVNKGVKFPDLRRPIDHVTVEGKRINLPRPITVAFTIRINGNTFMLPRDADKLATFASRHPEQLPTITTIIRQFGGTLKPDNTGKVSSFTLFDKDTGLPQPVTPRVFVNGRSFTLPKDIEELMRTIEGRPELFHHVLPILETFGAHPRRAPSGEISSIEFRGRKFPVHSVAPVPVFIHGRRYNIPADLERILEQPDSQIVGELISALQRAKVPIVVDNDTGNVVGIERDGVRIPFPVAIRLGINMGGRNLLIPRDLPSIITLLERHGVPTDILNVLYNNYGIIPVRGPDHQVIAIEFNGKLYPIKPQPKISTEVGGYHLTLPRDSQKLVRLIQERKITVHQFLRTIQNAGYKLVPGPEGMVSTAHKGYDIIELPRRIRMLLTINGVRHRIPQDMPRIVELLRTTRNAAAIGKILHSLELLGVEVRKENGHVTLIFNGERHTFPLNTDSTAQSPSADVPPGSVVSVNINGRWYSLPRDANDLAAAVRTIGPKAIPLLVRTLQPSGIKVNLTPNGDDIVSFVIKGRVIPVSRNGGEFTARSEIPAGNVESGARNSSDRFPITIRGRQFVVPEDVDRLPRLVPGFRYGELITAIHRAGHRLEVDDQGMFYGMRVRGGRLVRFPISFSVSVFAEKKGRPFRVPNDLEKLARMLPLHRWDWKAMRKTLANAGIEMRGGNEGAPHSIGFQGRFFEIRDTHGGARD</sequence>
<evidence type="ECO:0000313" key="3">
    <source>
        <dbReference type="EMBL" id="KAH8025543.1"/>
    </source>
</evidence>
<feature type="compositionally biased region" description="Polar residues" evidence="1">
    <location>
        <begin position="238"/>
        <end position="257"/>
    </location>
</feature>
<name>A0A9J6DTF7_RHIMP</name>
<feature type="compositionally biased region" description="Polar residues" evidence="1">
    <location>
        <begin position="316"/>
        <end position="350"/>
    </location>
</feature>
<keyword evidence="2" id="KW-0732">Signal</keyword>
<protein>
    <recommendedName>
        <fullName evidence="5">Immunoglobulin G binding protein A</fullName>
    </recommendedName>
</protein>
<evidence type="ECO:0000256" key="1">
    <source>
        <dbReference type="SAM" id="MobiDB-lite"/>
    </source>
</evidence>
<evidence type="ECO:0008006" key="5">
    <source>
        <dbReference type="Google" id="ProtNLM"/>
    </source>
</evidence>
<feature type="signal peptide" evidence="2">
    <location>
        <begin position="1"/>
        <end position="25"/>
    </location>
</feature>